<organism evidence="3">
    <name type="scientific">freshwater metagenome</name>
    <dbReference type="NCBI Taxonomy" id="449393"/>
    <lineage>
        <taxon>unclassified sequences</taxon>
        <taxon>metagenomes</taxon>
        <taxon>ecological metagenomes</taxon>
    </lineage>
</organism>
<dbReference type="AlphaFoldDB" id="A0A6J7QD84"/>
<feature type="compositionally biased region" description="Basic and acidic residues" evidence="1">
    <location>
        <begin position="68"/>
        <end position="78"/>
    </location>
</feature>
<dbReference type="EMBL" id="CAFBPD010000193">
    <property type="protein sequence ID" value="CAB5015710.1"/>
    <property type="molecule type" value="Genomic_DNA"/>
</dbReference>
<feature type="compositionally biased region" description="Basic and acidic residues" evidence="1">
    <location>
        <begin position="1"/>
        <end position="14"/>
    </location>
</feature>
<evidence type="ECO:0000256" key="1">
    <source>
        <dbReference type="SAM" id="MobiDB-lite"/>
    </source>
</evidence>
<dbReference type="EMBL" id="CAEZYW010000029">
    <property type="protein sequence ID" value="CAB4732895.1"/>
    <property type="molecule type" value="Genomic_DNA"/>
</dbReference>
<name>A0A6J7QD84_9ZZZZ</name>
<sequence>MFIRHGEKPADDGPPHGVNVHGEHDPHGLSVRGWTRAGALAALFAHAPSGAHPGVVRPSRVMATEASDEAKSRREVDTARPTADRLGTPLEDGHSHGEEKEVAAEVLSKPESTLIVWHHGTIATLVREFALVNARDVPERWPEERFDLIWVLTREPGSDLAYRFSVVPQGLLVDDRGDVAM</sequence>
<evidence type="ECO:0000313" key="2">
    <source>
        <dbReference type="EMBL" id="CAB4732895.1"/>
    </source>
</evidence>
<gene>
    <name evidence="2" type="ORF">UFOPK2786_00298</name>
    <name evidence="3" type="ORF">UFOPK4061_01105</name>
</gene>
<evidence type="ECO:0000313" key="3">
    <source>
        <dbReference type="EMBL" id="CAB5015710.1"/>
    </source>
</evidence>
<accession>A0A6J7QD84</accession>
<dbReference type="InterPro" id="IPR029033">
    <property type="entry name" value="His_PPase_superfam"/>
</dbReference>
<dbReference type="Gene3D" id="3.40.50.1240">
    <property type="entry name" value="Phosphoglycerate mutase-like"/>
    <property type="match status" value="1"/>
</dbReference>
<reference evidence="3" key="1">
    <citation type="submission" date="2020-05" db="EMBL/GenBank/DDBJ databases">
        <authorList>
            <person name="Chiriac C."/>
            <person name="Salcher M."/>
            <person name="Ghai R."/>
            <person name="Kavagutti S V."/>
        </authorList>
    </citation>
    <scope>NUCLEOTIDE SEQUENCE</scope>
</reference>
<feature type="region of interest" description="Disordered" evidence="1">
    <location>
        <begin position="63"/>
        <end position="98"/>
    </location>
</feature>
<protein>
    <submittedName>
        <fullName evidence="3">Unannotated protein</fullName>
    </submittedName>
</protein>
<proteinExistence type="predicted"/>
<feature type="region of interest" description="Disordered" evidence="1">
    <location>
        <begin position="1"/>
        <end position="27"/>
    </location>
</feature>